<dbReference type="GO" id="GO:0005737">
    <property type="term" value="C:cytoplasm"/>
    <property type="evidence" value="ECO:0007669"/>
    <property type="project" value="UniProtKB-SubCell"/>
</dbReference>
<dbReference type="Pfam" id="PF00183">
    <property type="entry name" value="HSP90"/>
    <property type="match status" value="1"/>
</dbReference>
<comment type="function">
    <text evidence="8 10">Molecular chaperone. Has ATPase activity.</text>
</comment>
<keyword evidence="5 10" id="KW-0067">ATP-binding</keyword>
<dbReference type="STRING" id="37916.MCHLDSM_06127"/>
<feature type="domain" description="Histidine kinase/HSP90-like ATPase" evidence="13">
    <location>
        <begin position="28"/>
        <end position="185"/>
    </location>
</feature>
<keyword evidence="3 10" id="KW-0963">Cytoplasm</keyword>
<evidence type="ECO:0000259" key="13">
    <source>
        <dbReference type="SMART" id="SM00387"/>
    </source>
</evidence>
<dbReference type="FunFam" id="3.30.230.80:FF:000002">
    <property type="entry name" value="Molecular chaperone HtpG"/>
    <property type="match status" value="1"/>
</dbReference>
<dbReference type="PATRIC" id="fig|37916.4.peg.6148"/>
<dbReference type="GO" id="GO:0016887">
    <property type="term" value="F:ATP hydrolysis activity"/>
    <property type="evidence" value="ECO:0007669"/>
    <property type="project" value="InterPro"/>
</dbReference>
<dbReference type="GO" id="GO:0140662">
    <property type="term" value="F:ATP-dependent protein folding chaperone"/>
    <property type="evidence" value="ECO:0007669"/>
    <property type="project" value="InterPro"/>
</dbReference>
<evidence type="ECO:0000256" key="5">
    <source>
        <dbReference type="ARBA" id="ARBA00022840"/>
    </source>
</evidence>
<dbReference type="GO" id="GO:0005524">
    <property type="term" value="F:ATP binding"/>
    <property type="evidence" value="ECO:0007669"/>
    <property type="project" value="UniProtKB-UniRule"/>
</dbReference>
<feature type="binding site" evidence="11">
    <location>
        <position position="81"/>
    </location>
    <ligand>
        <name>ATP</name>
        <dbReference type="ChEBI" id="CHEBI:30616"/>
    </ligand>
</feature>
<feature type="binding site" evidence="11">
    <location>
        <position position="349"/>
    </location>
    <ligand>
        <name>ATP</name>
        <dbReference type="ChEBI" id="CHEBI:30616"/>
    </ligand>
</feature>
<feature type="region of interest" description="A; substrate-binding" evidence="10">
    <location>
        <begin position="1"/>
        <end position="349"/>
    </location>
</feature>
<dbReference type="SUPFAM" id="SSF54211">
    <property type="entry name" value="Ribosomal protein S5 domain 2-like"/>
    <property type="match status" value="1"/>
</dbReference>
<dbReference type="CDD" id="cd16927">
    <property type="entry name" value="HATPase_Hsp90-like"/>
    <property type="match status" value="1"/>
</dbReference>
<dbReference type="AlphaFoldDB" id="A0A0J6VEI3"/>
<feature type="compositionally biased region" description="Basic and acidic residues" evidence="12">
    <location>
        <begin position="506"/>
        <end position="516"/>
    </location>
</feature>
<feature type="region of interest" description="Disordered" evidence="12">
    <location>
        <begin position="497"/>
        <end position="516"/>
    </location>
</feature>
<dbReference type="Proteomes" id="UP000036513">
    <property type="component" value="Unassembled WGS sequence"/>
</dbReference>
<dbReference type="Gene3D" id="3.30.565.10">
    <property type="entry name" value="Histidine kinase-like ATPase, C-terminal domain"/>
    <property type="match status" value="1"/>
</dbReference>
<evidence type="ECO:0000256" key="4">
    <source>
        <dbReference type="ARBA" id="ARBA00022741"/>
    </source>
</evidence>
<evidence type="ECO:0000256" key="6">
    <source>
        <dbReference type="ARBA" id="ARBA00023016"/>
    </source>
</evidence>
<dbReference type="FunFam" id="1.20.120.790:FF:000006">
    <property type="entry name" value="Chaperone protein HtpG"/>
    <property type="match status" value="1"/>
</dbReference>
<dbReference type="SUPFAM" id="SSF55874">
    <property type="entry name" value="ATPase domain of HSP90 chaperone/DNA topoisomerase II/histidine kinase"/>
    <property type="match status" value="1"/>
</dbReference>
<dbReference type="FunFam" id="3.40.50.11260:FF:000005">
    <property type="entry name" value="Heat shock protein 90"/>
    <property type="match status" value="1"/>
</dbReference>
<evidence type="ECO:0000256" key="12">
    <source>
        <dbReference type="SAM" id="MobiDB-lite"/>
    </source>
</evidence>
<keyword evidence="7 10" id="KW-0143">Chaperone</keyword>
<name>A0A0J6VEI3_9MYCO</name>
<comment type="subcellular location">
    <subcellularLocation>
        <location evidence="1 10">Cytoplasm</location>
    </subcellularLocation>
</comment>
<dbReference type="HAMAP" id="MF_00505">
    <property type="entry name" value="HSP90"/>
    <property type="match status" value="1"/>
</dbReference>
<keyword evidence="4 10" id="KW-0547">Nucleotide-binding</keyword>
<protein>
    <recommendedName>
        <fullName evidence="9 10">Chaperone protein HtpG</fullName>
    </recommendedName>
    <alternativeName>
        <fullName evidence="10">Heat shock protein HtpG</fullName>
    </alternativeName>
    <alternativeName>
        <fullName evidence="10">High temperature protein G</fullName>
    </alternativeName>
</protein>
<reference evidence="14 15" key="1">
    <citation type="journal article" date="2015" name="Genome Biol. Evol.">
        <title>Characterization of Three Mycobacterium spp. with Potential Use in Bioremediation by Genome Sequencing and Comparative Genomics.</title>
        <authorList>
            <person name="Das S."/>
            <person name="Pettersson B.M."/>
            <person name="Behra P.R."/>
            <person name="Ramesh M."/>
            <person name="Dasgupta S."/>
            <person name="Bhattacharya A."/>
            <person name="Kirsebom L.A."/>
        </authorList>
    </citation>
    <scope>NUCLEOTIDE SEQUENCE [LARGE SCALE GENOMIC DNA]</scope>
    <source>
        <strain evidence="14 15">DSM 43826</strain>
    </source>
</reference>
<evidence type="ECO:0000256" key="3">
    <source>
        <dbReference type="ARBA" id="ARBA00022490"/>
    </source>
</evidence>
<dbReference type="SMART" id="SM00387">
    <property type="entry name" value="HATPase_c"/>
    <property type="match status" value="1"/>
</dbReference>
<feature type="region of interest" description="C" evidence="10">
    <location>
        <begin position="566"/>
        <end position="643"/>
    </location>
</feature>
<comment type="subunit">
    <text evidence="10">Homodimer.</text>
</comment>
<dbReference type="FunFam" id="3.30.565.10:FF:000009">
    <property type="entry name" value="Molecular chaperone HtpG"/>
    <property type="match status" value="1"/>
</dbReference>
<dbReference type="InterPro" id="IPR020568">
    <property type="entry name" value="Ribosomal_Su5_D2-typ_SF"/>
</dbReference>
<dbReference type="InterPro" id="IPR001404">
    <property type="entry name" value="Hsp90_fam"/>
</dbReference>
<evidence type="ECO:0000313" key="15">
    <source>
        <dbReference type="Proteomes" id="UP000036513"/>
    </source>
</evidence>
<proteinExistence type="inferred from homology"/>
<feature type="binding site" evidence="11">
    <location>
        <position position="175"/>
    </location>
    <ligand>
        <name>ATP</name>
        <dbReference type="ChEBI" id="CHEBI:30616"/>
    </ligand>
</feature>
<dbReference type="Gene3D" id="1.20.120.790">
    <property type="entry name" value="Heat shock protein 90, C-terminal domain"/>
    <property type="match status" value="1"/>
</dbReference>
<dbReference type="PIRSF" id="PIRSF002583">
    <property type="entry name" value="Hsp90"/>
    <property type="match status" value="1"/>
</dbReference>
<dbReference type="Gene3D" id="3.30.230.80">
    <property type="match status" value="1"/>
</dbReference>
<dbReference type="GO" id="GO:0051082">
    <property type="term" value="F:unfolded protein binding"/>
    <property type="evidence" value="ECO:0007669"/>
    <property type="project" value="UniProtKB-UniRule"/>
</dbReference>
<gene>
    <name evidence="10 14" type="primary">htpG</name>
    <name evidence="14" type="ORF">MCHLDSM_06127</name>
</gene>
<feature type="binding site" evidence="11">
    <location>
        <position position="100"/>
    </location>
    <ligand>
        <name>ATP</name>
        <dbReference type="ChEBI" id="CHEBI:30616"/>
    </ligand>
</feature>
<dbReference type="InterPro" id="IPR036890">
    <property type="entry name" value="HATPase_C_sf"/>
</dbReference>
<keyword evidence="15" id="KW-1185">Reference proteome</keyword>
<dbReference type="NCBIfam" id="NF003555">
    <property type="entry name" value="PRK05218.1"/>
    <property type="match status" value="1"/>
</dbReference>
<dbReference type="Gene3D" id="3.40.50.11260">
    <property type="match status" value="1"/>
</dbReference>
<evidence type="ECO:0000256" key="1">
    <source>
        <dbReference type="ARBA" id="ARBA00004496"/>
    </source>
</evidence>
<dbReference type="SUPFAM" id="SSF110942">
    <property type="entry name" value="HSP90 C-terminal domain"/>
    <property type="match status" value="1"/>
</dbReference>
<feature type="binding site" evidence="11">
    <location>
        <position position="35"/>
    </location>
    <ligand>
        <name>ATP</name>
        <dbReference type="ChEBI" id="CHEBI:30616"/>
    </ligand>
</feature>
<comment type="similarity">
    <text evidence="2 10">Belongs to the heat shock protein 90 family.</text>
</comment>
<evidence type="ECO:0000256" key="2">
    <source>
        <dbReference type="ARBA" id="ARBA00008239"/>
    </source>
</evidence>
<feature type="binding site" evidence="11">
    <location>
        <begin position="125"/>
        <end position="130"/>
    </location>
    <ligand>
        <name>ATP</name>
        <dbReference type="ChEBI" id="CHEBI:30616"/>
    </ligand>
</feature>
<dbReference type="PANTHER" id="PTHR11528">
    <property type="entry name" value="HEAT SHOCK PROTEIN 90 FAMILY MEMBER"/>
    <property type="match status" value="1"/>
</dbReference>
<evidence type="ECO:0000256" key="10">
    <source>
        <dbReference type="HAMAP-Rule" id="MF_00505"/>
    </source>
</evidence>
<dbReference type="InterPro" id="IPR037196">
    <property type="entry name" value="HSP90_C"/>
</dbReference>
<feature type="binding site" evidence="11">
    <location>
        <begin position="101"/>
        <end position="102"/>
    </location>
    <ligand>
        <name>ATP</name>
        <dbReference type="ChEBI" id="CHEBI:30616"/>
    </ligand>
</feature>
<evidence type="ECO:0000313" key="14">
    <source>
        <dbReference type="EMBL" id="KMO68594.1"/>
    </source>
</evidence>
<dbReference type="InterPro" id="IPR003594">
    <property type="entry name" value="HATPase_dom"/>
</dbReference>
<organism evidence="14 15">
    <name type="scientific">Mycolicibacterium chlorophenolicum</name>
    <dbReference type="NCBI Taxonomy" id="37916"/>
    <lineage>
        <taxon>Bacteria</taxon>
        <taxon>Bacillati</taxon>
        <taxon>Actinomycetota</taxon>
        <taxon>Actinomycetes</taxon>
        <taxon>Mycobacteriales</taxon>
        <taxon>Mycobacteriaceae</taxon>
        <taxon>Mycolicibacterium</taxon>
    </lineage>
</organism>
<dbReference type="InterPro" id="IPR020575">
    <property type="entry name" value="Hsp90_N"/>
</dbReference>
<feature type="binding site" evidence="11">
    <location>
        <position position="86"/>
    </location>
    <ligand>
        <name>ATP</name>
        <dbReference type="ChEBI" id="CHEBI:30616"/>
    </ligand>
</feature>
<dbReference type="EMBL" id="JYNL01000068">
    <property type="protein sequence ID" value="KMO68594.1"/>
    <property type="molecule type" value="Genomic_DNA"/>
</dbReference>
<accession>A0A0J6VEI3</accession>
<dbReference type="RefSeq" id="WP_048473218.1">
    <property type="nucleotide sequence ID" value="NZ_JYNL01000068.1"/>
</dbReference>
<comment type="caution">
    <text evidence="14">The sequence shown here is derived from an EMBL/GenBank/DDBJ whole genome shotgun (WGS) entry which is preliminary data.</text>
</comment>
<sequence>MNATVEQFEFQAEARQLLDLMIHSVYSNKDSFLRELISNASDALDKLRLEAFRNKDLDVDTSDLHIVIDVDKEARTLTVRDNGIGMTRDEVVDLIGTLAKSGTARVRQQLREAETVGDADALIGQFGIGFYSVFMVADRVELLTRKAGESEATRWESSGDGTYTIASVDDAPQGTSVTLHLKPEDAENELHDYTAGWTIRSLVKKYSDFIAWPIRMDVERRSPADDEGGEDTVTVEAETLNSMKALWARSKDEVSAEEYAEFYKHIAHAWDDPLEVIAMKAEGTFEYQALLFIPSHAPFDLFTQDAHVGIQLYVRRVFIMGDCDQLLPQYLRFVKGVVDASDMSLNVSREILQQDRQVKAIRRRLTKKVLSTIADLQSERPEDYRTFWTQFGRVVKEGLLSDFDNRDALLRVCSFASTRSDEESTTLAGYVERMKDGQDQIFYATGDTREQILRSPHLEAFKAKGYEVLLLTDPVDEVWVQNVTEFDGKALQSVARGEVDLESDEEKSAHEAEREEQEKQFADLIGWLKETLGEHVKDVRLSARLTESPACLITDAFDITPALARLYRASGQEVPVTKRILELNPDHPLVTGLRRAHSERAQDPDVAETAELLYGTALLAEGGALDDPARFADLLAARLARTL</sequence>
<feature type="region of interest" description="B" evidence="10">
    <location>
        <begin position="350"/>
        <end position="565"/>
    </location>
</feature>
<keyword evidence="6 10" id="KW-0346">Stress response</keyword>
<dbReference type="SMR" id="A0A0J6VEI3"/>
<feature type="binding site" evidence="11">
    <location>
        <position position="39"/>
    </location>
    <ligand>
        <name>ATP</name>
        <dbReference type="ChEBI" id="CHEBI:30616"/>
    </ligand>
</feature>
<evidence type="ECO:0000256" key="11">
    <source>
        <dbReference type="PIRSR" id="PIRSR002583-1"/>
    </source>
</evidence>
<dbReference type="PRINTS" id="PR00775">
    <property type="entry name" value="HEATSHOCK90"/>
</dbReference>
<evidence type="ECO:0000256" key="7">
    <source>
        <dbReference type="ARBA" id="ARBA00023186"/>
    </source>
</evidence>
<evidence type="ECO:0000256" key="9">
    <source>
        <dbReference type="ARBA" id="ARBA00070675"/>
    </source>
</evidence>
<evidence type="ECO:0000256" key="8">
    <source>
        <dbReference type="ARBA" id="ARBA00058590"/>
    </source>
</evidence>
<dbReference type="Pfam" id="PF13589">
    <property type="entry name" value="HATPase_c_3"/>
    <property type="match status" value="1"/>
</dbReference>